<evidence type="ECO:0000313" key="2">
    <source>
        <dbReference type="Proteomes" id="UP000544134"/>
    </source>
</evidence>
<dbReference type="Proteomes" id="UP000544134">
    <property type="component" value="Unassembled WGS sequence"/>
</dbReference>
<organism evidence="1 2">
    <name type="scientific">Paraburkholderia polaris</name>
    <dbReference type="NCBI Taxonomy" id="2728848"/>
    <lineage>
        <taxon>Bacteria</taxon>
        <taxon>Pseudomonadati</taxon>
        <taxon>Pseudomonadota</taxon>
        <taxon>Betaproteobacteria</taxon>
        <taxon>Burkholderiales</taxon>
        <taxon>Burkholderiaceae</taxon>
        <taxon>Paraburkholderia</taxon>
    </lineage>
</organism>
<gene>
    <name evidence="1" type="ORF">HHL24_14410</name>
</gene>
<evidence type="ECO:0000313" key="1">
    <source>
        <dbReference type="EMBL" id="NML99129.1"/>
    </source>
</evidence>
<dbReference type="RefSeq" id="WP_169486116.1">
    <property type="nucleotide sequence ID" value="NZ_JABBGJ010000013.1"/>
</dbReference>
<dbReference type="EMBL" id="JABBGJ010000013">
    <property type="protein sequence ID" value="NML99129.1"/>
    <property type="molecule type" value="Genomic_DNA"/>
</dbReference>
<proteinExistence type="predicted"/>
<accession>A0A848ICM1</accession>
<dbReference type="AlphaFoldDB" id="A0A848ICM1"/>
<reference evidence="1 2" key="1">
    <citation type="submission" date="2020-04" db="EMBL/GenBank/DDBJ databases">
        <title>Paraburkholderia sp. RP-4-7 isolated from soil.</title>
        <authorList>
            <person name="Dahal R.H."/>
        </authorList>
    </citation>
    <scope>NUCLEOTIDE SEQUENCE [LARGE SCALE GENOMIC DNA]</scope>
    <source>
        <strain evidence="1 2">RP-4-7</strain>
    </source>
</reference>
<keyword evidence="2" id="KW-1185">Reference proteome</keyword>
<comment type="caution">
    <text evidence="1">The sequence shown here is derived from an EMBL/GenBank/DDBJ whole genome shotgun (WGS) entry which is preliminary data.</text>
</comment>
<name>A0A848ICM1_9BURK</name>
<protein>
    <submittedName>
        <fullName evidence="1">Uncharacterized protein</fullName>
    </submittedName>
</protein>
<sequence length="53" mass="5724">MTQTGTARDVRSVDVGLHVIVTLDGNIPERMRGKDVELLLTSYTLGLGQIAPD</sequence>